<dbReference type="PROSITE" id="PS50887">
    <property type="entry name" value="GGDEF"/>
    <property type="match status" value="1"/>
</dbReference>
<dbReference type="OrthoDB" id="9813903at2"/>
<dbReference type="SMART" id="SM00086">
    <property type="entry name" value="PAC"/>
    <property type="match status" value="1"/>
</dbReference>
<proteinExistence type="predicted"/>
<feature type="domain" description="EAL" evidence="6">
    <location>
        <begin position="374"/>
        <end position="628"/>
    </location>
</feature>
<dbReference type="InterPro" id="IPR052155">
    <property type="entry name" value="Biofilm_reg_signaling"/>
</dbReference>
<dbReference type="CDD" id="cd01949">
    <property type="entry name" value="GGDEF"/>
    <property type="match status" value="1"/>
</dbReference>
<evidence type="ECO:0000259" key="3">
    <source>
        <dbReference type="PROSITE" id="PS50110"/>
    </source>
</evidence>
<dbReference type="Gene3D" id="3.20.20.450">
    <property type="entry name" value="EAL domain"/>
    <property type="match status" value="1"/>
</dbReference>
<reference evidence="8 9" key="1">
    <citation type="submission" date="2018-07" db="EMBL/GenBank/DDBJ databases">
        <title>Genomic Encyclopedia of Type Strains, Phase IV (KMG-IV): sequencing the most valuable type-strain genomes for metagenomic binning, comparative biology and taxonomic classification.</title>
        <authorList>
            <person name="Goeker M."/>
        </authorList>
    </citation>
    <scope>NUCLEOTIDE SEQUENCE [LARGE SCALE GENOMIC DNA]</scope>
    <source>
        <strain evidence="8 9">DSM 21634</strain>
    </source>
</reference>
<evidence type="ECO:0000313" key="9">
    <source>
        <dbReference type="Proteomes" id="UP000252884"/>
    </source>
</evidence>
<feature type="domain" description="Response regulatory" evidence="3">
    <location>
        <begin position="643"/>
        <end position="758"/>
    </location>
</feature>
<dbReference type="CDD" id="cd01948">
    <property type="entry name" value="EAL"/>
    <property type="match status" value="1"/>
</dbReference>
<dbReference type="PANTHER" id="PTHR44757">
    <property type="entry name" value="DIGUANYLATE CYCLASE DGCP"/>
    <property type="match status" value="1"/>
</dbReference>
<dbReference type="PROSITE" id="PS50112">
    <property type="entry name" value="PAS"/>
    <property type="match status" value="1"/>
</dbReference>
<dbReference type="SUPFAM" id="SSF141868">
    <property type="entry name" value="EAL domain-like"/>
    <property type="match status" value="1"/>
</dbReference>
<dbReference type="GO" id="GO:0000160">
    <property type="term" value="P:phosphorelay signal transduction system"/>
    <property type="evidence" value="ECO:0007669"/>
    <property type="project" value="InterPro"/>
</dbReference>
<name>A0A368XID6_9BURK</name>
<dbReference type="Pfam" id="PF00990">
    <property type="entry name" value="GGDEF"/>
    <property type="match status" value="1"/>
</dbReference>
<evidence type="ECO:0000259" key="6">
    <source>
        <dbReference type="PROSITE" id="PS50883"/>
    </source>
</evidence>
<dbReference type="EMBL" id="QPJK01000010">
    <property type="protein sequence ID" value="RCW66778.1"/>
    <property type="molecule type" value="Genomic_DNA"/>
</dbReference>
<dbReference type="SMART" id="SM00267">
    <property type="entry name" value="GGDEF"/>
    <property type="match status" value="1"/>
</dbReference>
<dbReference type="PROSITE" id="PS50110">
    <property type="entry name" value="RESPONSE_REGULATORY"/>
    <property type="match status" value="1"/>
</dbReference>
<keyword evidence="2" id="KW-0472">Membrane</keyword>
<dbReference type="SMART" id="SM00448">
    <property type="entry name" value="REC"/>
    <property type="match status" value="1"/>
</dbReference>
<evidence type="ECO:0000256" key="1">
    <source>
        <dbReference type="PROSITE-ProRule" id="PRU00169"/>
    </source>
</evidence>
<evidence type="ECO:0000259" key="4">
    <source>
        <dbReference type="PROSITE" id="PS50112"/>
    </source>
</evidence>
<dbReference type="Pfam" id="PF00563">
    <property type="entry name" value="EAL"/>
    <property type="match status" value="1"/>
</dbReference>
<dbReference type="InterPro" id="IPR001633">
    <property type="entry name" value="EAL_dom"/>
</dbReference>
<dbReference type="Pfam" id="PF00072">
    <property type="entry name" value="Response_reg"/>
    <property type="match status" value="1"/>
</dbReference>
<dbReference type="RefSeq" id="WP_114471286.1">
    <property type="nucleotide sequence ID" value="NZ_QPJK01000010.1"/>
</dbReference>
<feature type="domain" description="PAC" evidence="5">
    <location>
        <begin position="148"/>
        <end position="201"/>
    </location>
</feature>
<dbReference type="SMART" id="SM00052">
    <property type="entry name" value="EAL"/>
    <property type="match status" value="1"/>
</dbReference>
<dbReference type="PANTHER" id="PTHR44757:SF2">
    <property type="entry name" value="BIOFILM ARCHITECTURE MAINTENANCE PROTEIN MBAA"/>
    <property type="match status" value="1"/>
</dbReference>
<dbReference type="Proteomes" id="UP000252884">
    <property type="component" value="Unassembled WGS sequence"/>
</dbReference>
<dbReference type="InterPro" id="IPR000014">
    <property type="entry name" value="PAS"/>
</dbReference>
<feature type="modified residue" description="4-aspartylphosphate" evidence="1">
    <location>
        <position position="692"/>
    </location>
</feature>
<dbReference type="NCBIfam" id="TIGR00229">
    <property type="entry name" value="sensory_box"/>
    <property type="match status" value="1"/>
</dbReference>
<dbReference type="InterPro" id="IPR000700">
    <property type="entry name" value="PAS-assoc_C"/>
</dbReference>
<dbReference type="Gene3D" id="3.30.450.20">
    <property type="entry name" value="PAS domain"/>
    <property type="match status" value="1"/>
</dbReference>
<evidence type="ECO:0000313" key="8">
    <source>
        <dbReference type="EMBL" id="RCW66778.1"/>
    </source>
</evidence>
<evidence type="ECO:0000259" key="5">
    <source>
        <dbReference type="PROSITE" id="PS50113"/>
    </source>
</evidence>
<dbReference type="InterPro" id="IPR035919">
    <property type="entry name" value="EAL_sf"/>
</dbReference>
<feature type="domain" description="GGDEF" evidence="7">
    <location>
        <begin position="233"/>
        <end position="365"/>
    </location>
</feature>
<dbReference type="Pfam" id="PF13426">
    <property type="entry name" value="PAS_9"/>
    <property type="match status" value="1"/>
</dbReference>
<dbReference type="Gene3D" id="3.30.70.270">
    <property type="match status" value="1"/>
</dbReference>
<dbReference type="Gene3D" id="3.40.50.2300">
    <property type="match status" value="1"/>
</dbReference>
<keyword evidence="1" id="KW-0597">Phosphoprotein</keyword>
<evidence type="ECO:0000259" key="7">
    <source>
        <dbReference type="PROSITE" id="PS50887"/>
    </source>
</evidence>
<dbReference type="NCBIfam" id="TIGR00254">
    <property type="entry name" value="GGDEF"/>
    <property type="match status" value="1"/>
</dbReference>
<comment type="caution">
    <text evidence="8">The sequence shown here is derived from an EMBL/GenBank/DDBJ whole genome shotgun (WGS) entry which is preliminary data.</text>
</comment>
<dbReference type="InterPro" id="IPR001789">
    <property type="entry name" value="Sig_transdc_resp-reg_receiver"/>
</dbReference>
<protein>
    <submittedName>
        <fullName evidence="8">PAS domain S-box-containing protein/diguanylate cyclase (GGDEF)-like protein</fullName>
    </submittedName>
</protein>
<dbReference type="InterPro" id="IPR029787">
    <property type="entry name" value="Nucleotide_cyclase"/>
</dbReference>
<evidence type="ECO:0000256" key="2">
    <source>
        <dbReference type="SAM" id="Phobius"/>
    </source>
</evidence>
<keyword evidence="9" id="KW-1185">Reference proteome</keyword>
<gene>
    <name evidence="8" type="ORF">DES41_110143</name>
</gene>
<dbReference type="SUPFAM" id="SSF55785">
    <property type="entry name" value="PYP-like sensor domain (PAS domain)"/>
    <property type="match status" value="1"/>
</dbReference>
<feature type="transmembrane region" description="Helical" evidence="2">
    <location>
        <begin position="12"/>
        <end position="34"/>
    </location>
</feature>
<organism evidence="8 9">
    <name type="scientific">Pseudorhodoferax soli</name>
    <dbReference type="NCBI Taxonomy" id="545864"/>
    <lineage>
        <taxon>Bacteria</taxon>
        <taxon>Pseudomonadati</taxon>
        <taxon>Pseudomonadota</taxon>
        <taxon>Betaproteobacteria</taxon>
        <taxon>Burkholderiales</taxon>
        <taxon>Comamonadaceae</taxon>
    </lineage>
</organism>
<dbReference type="CDD" id="cd00130">
    <property type="entry name" value="PAS"/>
    <property type="match status" value="1"/>
</dbReference>
<dbReference type="InterPro" id="IPR011006">
    <property type="entry name" value="CheY-like_superfamily"/>
</dbReference>
<feature type="domain" description="PAS" evidence="4">
    <location>
        <begin position="91"/>
        <end position="121"/>
    </location>
</feature>
<dbReference type="InterPro" id="IPR043128">
    <property type="entry name" value="Rev_trsase/Diguanyl_cyclase"/>
</dbReference>
<dbReference type="InterPro" id="IPR001610">
    <property type="entry name" value="PAC"/>
</dbReference>
<keyword evidence="2" id="KW-1133">Transmembrane helix</keyword>
<dbReference type="PROSITE" id="PS50113">
    <property type="entry name" value="PAC"/>
    <property type="match status" value="1"/>
</dbReference>
<dbReference type="PROSITE" id="PS50883">
    <property type="entry name" value="EAL"/>
    <property type="match status" value="1"/>
</dbReference>
<dbReference type="AlphaFoldDB" id="A0A368XID6"/>
<dbReference type="InterPro" id="IPR035965">
    <property type="entry name" value="PAS-like_dom_sf"/>
</dbReference>
<dbReference type="SUPFAM" id="SSF52172">
    <property type="entry name" value="CheY-like"/>
    <property type="match status" value="1"/>
</dbReference>
<keyword evidence="2" id="KW-0812">Transmembrane</keyword>
<sequence>MPAGSDGAGVVLVTVAVLVAAVVLGCALALAWLYRRLGLQRGQLRKALTQLAHSEQEARDANELLLAKQGVERAFAELSTYMQGIDQHALVSVTDAEGRILKVNDKFVQTTGHGREELLGRDHSLLNSGYHDHAFFERMWTTIQRGEIWRDVVCNRNEADGLYWVDMAIVPQKDAAGQVLRYIAVCVDITEQRRQEDALHYRATHDALTELPNRTLLLERMARTIARARSRQRPVAVYFVNLNRFKQINDSLGRGAGDQVLSEMARRLQDEARGGDTVARLAGDEFVVVCDGLPRSMVEPFGARLHTALQAPVLLSGEPHVLGGSVGVALFPDHGDEPEMLVKRADLAMEQSKNRTDRGVCIFSNEMQDAIDVRVQKEARLRDAIVRRELVLHYQPQVDFETGALVSLEALVRWDSPDYGFLMPGKFIGLAEESGLIGAIDTYVVDAACRQMQQWHQQGHGWIRTAVNLAATKFSDPHFKTELHEAMARYGIPPGVLELEVTESLAMRDPDAALVLMHELKELGILLSVDDFGTGYSNLGYLKRFPADRLKVDQSFVRGLLKNPQDRAIVAAVVRLAHNLNMRAIAEGVESEDEAILLYALDVDEIQGYWMARPQSAEAVEKLFDQPLLLDPAAFLQREALPVVLLVEDEAITRELLEHILQSFGVRVASAASAEEAMEMFHQHDYAIAIVDHWLPGSSGLELLREIRKRMPHTARVLMTASNDPQVLRDAINIGGVAHFLAKPIDPAVLRNVVHDACWNTAAQRRRTPPPPPG</sequence>
<dbReference type="InterPro" id="IPR000160">
    <property type="entry name" value="GGDEF_dom"/>
</dbReference>
<accession>A0A368XID6</accession>
<dbReference type="SUPFAM" id="SSF55073">
    <property type="entry name" value="Nucleotide cyclase"/>
    <property type="match status" value="1"/>
</dbReference>